<sequence length="158" mass="17495">MRKPLLSSSVPVSLLSQCSLQMFNAWNRTKPSAVQIVGHSHATHCTAHTDSVSPVLTTQTNGCYHRPEGTEATDLRRRQQIFPMRHISSRSLSLSLVPLVPSLSLNQSSVRAHRADDRVSLFRLHRPPPLANSVASNSSSTVISPRRMRIHVHVRGVP</sequence>
<organism evidence="2">
    <name type="scientific">Dissoconium aciculare CBS 342.82</name>
    <dbReference type="NCBI Taxonomy" id="1314786"/>
    <lineage>
        <taxon>Eukaryota</taxon>
        <taxon>Fungi</taxon>
        <taxon>Dikarya</taxon>
        <taxon>Ascomycota</taxon>
        <taxon>Pezizomycotina</taxon>
        <taxon>Dothideomycetes</taxon>
        <taxon>Dothideomycetidae</taxon>
        <taxon>Mycosphaerellales</taxon>
        <taxon>Dissoconiaceae</taxon>
        <taxon>Dissoconium</taxon>
    </lineage>
</organism>
<evidence type="ECO:0000313" key="2">
    <source>
        <dbReference type="RefSeq" id="XP_033461457.1"/>
    </source>
</evidence>
<dbReference type="RefSeq" id="XP_033461457.1">
    <property type="nucleotide sequence ID" value="XM_033599468.1"/>
</dbReference>
<reference evidence="2" key="2">
    <citation type="submission" date="2020-04" db="EMBL/GenBank/DDBJ databases">
        <authorList>
            <consortium name="NCBI Genome Project"/>
        </authorList>
    </citation>
    <scope>NUCLEOTIDE SEQUENCE</scope>
    <source>
        <strain evidence="2">CBS 342.82</strain>
    </source>
</reference>
<dbReference type="Proteomes" id="UP000504637">
    <property type="component" value="Unplaced"/>
</dbReference>
<name>A0A6J3M8P2_9PEZI</name>
<proteinExistence type="predicted"/>
<reference evidence="2" key="3">
    <citation type="submission" date="2025-08" db="UniProtKB">
        <authorList>
            <consortium name="RefSeq"/>
        </authorList>
    </citation>
    <scope>IDENTIFICATION</scope>
    <source>
        <strain evidence="2">CBS 342.82</strain>
    </source>
</reference>
<keyword evidence="1" id="KW-1185">Reference proteome</keyword>
<gene>
    <name evidence="2" type="ORF">K489DRAFT_182193</name>
</gene>
<dbReference type="AlphaFoldDB" id="A0A6J3M8P2"/>
<accession>A0A6J3M8P2</accession>
<evidence type="ECO:0000313" key="1">
    <source>
        <dbReference type="Proteomes" id="UP000504637"/>
    </source>
</evidence>
<reference evidence="2" key="1">
    <citation type="submission" date="2020-01" db="EMBL/GenBank/DDBJ databases">
        <authorList>
            <consortium name="DOE Joint Genome Institute"/>
            <person name="Haridas S."/>
            <person name="Albert R."/>
            <person name="Binder M."/>
            <person name="Bloem J."/>
            <person name="Labutti K."/>
            <person name="Salamov A."/>
            <person name="Andreopoulos B."/>
            <person name="Baker S.E."/>
            <person name="Barry K."/>
            <person name="Bills G."/>
            <person name="Bluhm B.H."/>
            <person name="Cannon C."/>
            <person name="Castanera R."/>
            <person name="Culley D.E."/>
            <person name="Daum C."/>
            <person name="Ezra D."/>
            <person name="Gonzalez J.B."/>
            <person name="Henrissat B."/>
            <person name="Kuo A."/>
            <person name="Liang C."/>
            <person name="Lipzen A."/>
            <person name="Lutzoni F."/>
            <person name="Magnuson J."/>
            <person name="Mondo S."/>
            <person name="Nolan M."/>
            <person name="Ohm R."/>
            <person name="Pangilinan J."/>
            <person name="Park H.-J."/>
            <person name="Ramirez L."/>
            <person name="Alfaro M."/>
            <person name="Sun H."/>
            <person name="Tritt A."/>
            <person name="Yoshinaga Y."/>
            <person name="Zwiers L.-H."/>
            <person name="Turgeon B.G."/>
            <person name="Goodwin S.B."/>
            <person name="Spatafora J.W."/>
            <person name="Crous P.W."/>
            <person name="Grigoriev I.V."/>
        </authorList>
    </citation>
    <scope>NUCLEOTIDE SEQUENCE</scope>
    <source>
        <strain evidence="2">CBS 342.82</strain>
    </source>
</reference>
<protein>
    <submittedName>
        <fullName evidence="2">Uncharacterized protein</fullName>
    </submittedName>
</protein>
<dbReference type="GeneID" id="54357267"/>